<dbReference type="Proteomes" id="UP001597180">
    <property type="component" value="Unassembled WGS sequence"/>
</dbReference>
<comment type="caution">
    <text evidence="2">The sequence shown here is derived from an EMBL/GenBank/DDBJ whole genome shotgun (WGS) entry which is preliminary data.</text>
</comment>
<organism evidence="2 3">
    <name type="scientific">Paenibacillus vulneris</name>
    <dbReference type="NCBI Taxonomy" id="1133364"/>
    <lineage>
        <taxon>Bacteria</taxon>
        <taxon>Bacillati</taxon>
        <taxon>Bacillota</taxon>
        <taxon>Bacilli</taxon>
        <taxon>Bacillales</taxon>
        <taxon>Paenibacillaceae</taxon>
        <taxon>Paenibacillus</taxon>
    </lineage>
</organism>
<dbReference type="InterPro" id="IPR012338">
    <property type="entry name" value="Beta-lactam/transpept-like"/>
</dbReference>
<gene>
    <name evidence="2" type="ORF">ACFQ4B_16165</name>
</gene>
<evidence type="ECO:0000259" key="1">
    <source>
        <dbReference type="Pfam" id="PF00144"/>
    </source>
</evidence>
<dbReference type="Gene3D" id="3.40.710.10">
    <property type="entry name" value="DD-peptidase/beta-lactamase superfamily"/>
    <property type="match status" value="1"/>
</dbReference>
<dbReference type="GO" id="GO:0016787">
    <property type="term" value="F:hydrolase activity"/>
    <property type="evidence" value="ECO:0007669"/>
    <property type="project" value="UniProtKB-KW"/>
</dbReference>
<accession>A0ABW3UN05</accession>
<sequence length="85" mass="9588">MEKYVLDRLEAYIEGQVSVDGFCGTILIAQSGKCLICRGWGLANREHLIPNQVETKFRIGSVSKQFTAAAILLKRFDRQSNSNPW</sequence>
<keyword evidence="3" id="KW-1185">Reference proteome</keyword>
<dbReference type="SUPFAM" id="SSF56601">
    <property type="entry name" value="beta-lactamase/transpeptidase-like"/>
    <property type="match status" value="1"/>
</dbReference>
<reference evidence="3" key="1">
    <citation type="journal article" date="2019" name="Int. J. Syst. Evol. Microbiol.">
        <title>The Global Catalogue of Microorganisms (GCM) 10K type strain sequencing project: providing services to taxonomists for standard genome sequencing and annotation.</title>
        <authorList>
            <consortium name="The Broad Institute Genomics Platform"/>
            <consortium name="The Broad Institute Genome Sequencing Center for Infectious Disease"/>
            <person name="Wu L."/>
            <person name="Ma J."/>
        </authorList>
    </citation>
    <scope>NUCLEOTIDE SEQUENCE [LARGE SCALE GENOMIC DNA]</scope>
    <source>
        <strain evidence="3">CCUG 53270</strain>
    </source>
</reference>
<evidence type="ECO:0000313" key="2">
    <source>
        <dbReference type="EMBL" id="MFD1221654.1"/>
    </source>
</evidence>
<keyword evidence="2" id="KW-0378">Hydrolase</keyword>
<dbReference type="Pfam" id="PF00144">
    <property type="entry name" value="Beta-lactamase"/>
    <property type="match status" value="1"/>
</dbReference>
<feature type="domain" description="Beta-lactamase-related" evidence="1">
    <location>
        <begin position="26"/>
        <end position="78"/>
    </location>
</feature>
<dbReference type="RefSeq" id="WP_377740307.1">
    <property type="nucleotide sequence ID" value="NZ_BAABJG010000003.1"/>
</dbReference>
<dbReference type="EMBL" id="JBHTLU010000019">
    <property type="protein sequence ID" value="MFD1221654.1"/>
    <property type="molecule type" value="Genomic_DNA"/>
</dbReference>
<evidence type="ECO:0000313" key="3">
    <source>
        <dbReference type="Proteomes" id="UP001597180"/>
    </source>
</evidence>
<protein>
    <submittedName>
        <fullName evidence="2">Serine hydrolase</fullName>
    </submittedName>
</protein>
<dbReference type="InterPro" id="IPR001466">
    <property type="entry name" value="Beta-lactam-related"/>
</dbReference>
<proteinExistence type="predicted"/>
<name>A0ABW3UN05_9BACL</name>